<dbReference type="Proteomes" id="UP001152797">
    <property type="component" value="Unassembled WGS sequence"/>
</dbReference>
<dbReference type="EMBL" id="CAMXCT010000136">
    <property type="protein sequence ID" value="CAI3974468.1"/>
    <property type="molecule type" value="Genomic_DNA"/>
</dbReference>
<reference evidence="2" key="1">
    <citation type="submission" date="2022-10" db="EMBL/GenBank/DDBJ databases">
        <authorList>
            <person name="Chen Y."/>
            <person name="Dougan E. K."/>
            <person name="Chan C."/>
            <person name="Rhodes N."/>
            <person name="Thang M."/>
        </authorList>
    </citation>
    <scope>NUCLEOTIDE SEQUENCE</scope>
</reference>
<comment type="caution">
    <text evidence="2">The sequence shown here is derived from an EMBL/GenBank/DDBJ whole genome shotgun (WGS) entry which is preliminary data.</text>
</comment>
<dbReference type="EMBL" id="CAMXCT020000136">
    <property type="protein sequence ID" value="CAL1127843.1"/>
    <property type="molecule type" value="Genomic_DNA"/>
</dbReference>
<proteinExistence type="predicted"/>
<evidence type="ECO:0000313" key="4">
    <source>
        <dbReference type="Proteomes" id="UP001152797"/>
    </source>
</evidence>
<name>A0A9P1BL91_9DINO</name>
<protein>
    <submittedName>
        <fullName evidence="2">Uncharacterized protein</fullName>
    </submittedName>
</protein>
<organism evidence="2">
    <name type="scientific">Cladocopium goreaui</name>
    <dbReference type="NCBI Taxonomy" id="2562237"/>
    <lineage>
        <taxon>Eukaryota</taxon>
        <taxon>Sar</taxon>
        <taxon>Alveolata</taxon>
        <taxon>Dinophyceae</taxon>
        <taxon>Suessiales</taxon>
        <taxon>Symbiodiniaceae</taxon>
        <taxon>Cladocopium</taxon>
    </lineage>
</organism>
<evidence type="ECO:0000313" key="3">
    <source>
        <dbReference type="EMBL" id="CAL1127843.1"/>
    </source>
</evidence>
<accession>A0A9P1BL91</accession>
<evidence type="ECO:0000256" key="1">
    <source>
        <dbReference type="SAM" id="Phobius"/>
    </source>
</evidence>
<keyword evidence="1" id="KW-0472">Membrane</keyword>
<feature type="transmembrane region" description="Helical" evidence="1">
    <location>
        <begin position="116"/>
        <end position="139"/>
    </location>
</feature>
<keyword evidence="1" id="KW-1133">Transmembrane helix</keyword>
<keyword evidence="4" id="KW-1185">Reference proteome</keyword>
<dbReference type="EMBL" id="CAMXCT030000136">
    <property type="protein sequence ID" value="CAL4761780.1"/>
    <property type="molecule type" value="Genomic_DNA"/>
</dbReference>
<dbReference type="AlphaFoldDB" id="A0A9P1BL91"/>
<evidence type="ECO:0000313" key="2">
    <source>
        <dbReference type="EMBL" id="CAI3974468.1"/>
    </source>
</evidence>
<gene>
    <name evidence="2" type="ORF">C1SCF055_LOCUS2866</name>
</gene>
<reference evidence="3" key="2">
    <citation type="submission" date="2024-04" db="EMBL/GenBank/DDBJ databases">
        <authorList>
            <person name="Chen Y."/>
            <person name="Shah S."/>
            <person name="Dougan E. K."/>
            <person name="Thang M."/>
            <person name="Chan C."/>
        </authorList>
    </citation>
    <scope>NUCLEOTIDE SEQUENCE [LARGE SCALE GENOMIC DNA]</scope>
</reference>
<sequence length="146" mass="16556">MLRRSHRSWSTHSKRGRGICASHSETWSCQEKDKFEAVKEDIKVYTAMWGHCPSELGSLHFDDPYTQSFTYGLGCNIKALCHCQHNPILTCATNSYVWKIPDAVEPFTKTFGYCRVAPWVFITLAGLGVLLIALIIFCARKRRALG</sequence>
<keyword evidence="1" id="KW-0812">Transmembrane</keyword>